<evidence type="ECO:0000313" key="3">
    <source>
        <dbReference type="Proteomes" id="UP000234190"/>
    </source>
</evidence>
<keyword evidence="1" id="KW-1133">Transmembrane helix</keyword>
<keyword evidence="3" id="KW-1185">Reference proteome</keyword>
<keyword evidence="1" id="KW-0472">Membrane</keyword>
<gene>
    <name evidence="2" type="ORF">CR159_15305</name>
</gene>
<dbReference type="Proteomes" id="UP000234190">
    <property type="component" value="Unassembled WGS sequence"/>
</dbReference>
<keyword evidence="1" id="KW-0812">Transmembrane</keyword>
<organism evidence="2 3">
    <name type="scientific">Pollutimonas subterranea</name>
    <dbReference type="NCBI Taxonomy" id="2045210"/>
    <lineage>
        <taxon>Bacteria</taxon>
        <taxon>Pseudomonadati</taxon>
        <taxon>Pseudomonadota</taxon>
        <taxon>Betaproteobacteria</taxon>
        <taxon>Burkholderiales</taxon>
        <taxon>Alcaligenaceae</taxon>
        <taxon>Pollutimonas</taxon>
    </lineage>
</organism>
<dbReference type="OrthoDB" id="9180342at2"/>
<evidence type="ECO:0008006" key="4">
    <source>
        <dbReference type="Google" id="ProtNLM"/>
    </source>
</evidence>
<dbReference type="AlphaFoldDB" id="A0A2N4U1M8"/>
<dbReference type="SUPFAM" id="SSF52833">
    <property type="entry name" value="Thioredoxin-like"/>
    <property type="match status" value="1"/>
</dbReference>
<comment type="caution">
    <text evidence="2">The sequence shown here is derived from an EMBL/GenBank/DDBJ whole genome shotgun (WGS) entry which is preliminary data.</text>
</comment>
<sequence>MVSPTEVPSKEPSRLRSKAPLFAILALCLAPLVLALLAYYVPALGLRPEESSAYGELIQPQRPMPETAALPLTTLDGQPADLNSLRGKWLLVSADEGACPESCVEKLFILRNSHASQGKNVERLARVWFLTDDAPVSDQIKQAYVGTHMLRGDPEKLAAFLAPQASAAERDAALKAPMWIIDPLGNLMMEFPADADPVSVRDDIRKLIRNSRIG</sequence>
<protein>
    <recommendedName>
        <fullName evidence="4">Cytochrome oxidase Cu insertion factor, SCO1/SenC/PrrC family</fullName>
    </recommendedName>
</protein>
<dbReference type="Gene3D" id="3.40.30.10">
    <property type="entry name" value="Glutaredoxin"/>
    <property type="match status" value="1"/>
</dbReference>
<evidence type="ECO:0000256" key="1">
    <source>
        <dbReference type="SAM" id="Phobius"/>
    </source>
</evidence>
<dbReference type="EMBL" id="PDNW01000014">
    <property type="protein sequence ID" value="PLC48923.1"/>
    <property type="molecule type" value="Genomic_DNA"/>
</dbReference>
<proteinExistence type="predicted"/>
<dbReference type="InterPro" id="IPR036249">
    <property type="entry name" value="Thioredoxin-like_sf"/>
</dbReference>
<name>A0A2N4U1M8_9BURK</name>
<feature type="transmembrane region" description="Helical" evidence="1">
    <location>
        <begin position="21"/>
        <end position="41"/>
    </location>
</feature>
<reference evidence="2 3" key="1">
    <citation type="submission" date="2017-10" db="EMBL/GenBank/DDBJ databases">
        <title>Two draft genome sequences of Pusillimonas sp. strains isolated from a nitrate- and radionuclide-contaminated groundwater in Russia.</title>
        <authorList>
            <person name="Grouzdev D.S."/>
            <person name="Tourova T.P."/>
            <person name="Goeva M.A."/>
            <person name="Babich T.L."/>
            <person name="Sokolova D.S."/>
            <person name="Abdullin R."/>
            <person name="Poltaraus A.B."/>
            <person name="Toshchakov S.V."/>
            <person name="Nazina T.N."/>
        </authorList>
    </citation>
    <scope>NUCLEOTIDE SEQUENCE [LARGE SCALE GENOMIC DNA]</scope>
    <source>
        <strain evidence="2 3">JR1/69-3-13</strain>
    </source>
</reference>
<accession>A0A2N4U1M8</accession>
<evidence type="ECO:0000313" key="2">
    <source>
        <dbReference type="EMBL" id="PLC48923.1"/>
    </source>
</evidence>